<evidence type="ECO:0000313" key="2">
    <source>
        <dbReference type="EMBL" id="KAJ1183569.1"/>
    </source>
</evidence>
<proteinExistence type="predicted"/>
<feature type="region of interest" description="Disordered" evidence="1">
    <location>
        <begin position="1"/>
        <end position="77"/>
    </location>
</feature>
<organism evidence="2 3">
    <name type="scientific">Pleurodeles waltl</name>
    <name type="common">Iberian ribbed newt</name>
    <dbReference type="NCBI Taxonomy" id="8319"/>
    <lineage>
        <taxon>Eukaryota</taxon>
        <taxon>Metazoa</taxon>
        <taxon>Chordata</taxon>
        <taxon>Craniata</taxon>
        <taxon>Vertebrata</taxon>
        <taxon>Euteleostomi</taxon>
        <taxon>Amphibia</taxon>
        <taxon>Batrachia</taxon>
        <taxon>Caudata</taxon>
        <taxon>Salamandroidea</taxon>
        <taxon>Salamandridae</taxon>
        <taxon>Pleurodelinae</taxon>
        <taxon>Pleurodeles</taxon>
    </lineage>
</organism>
<feature type="region of interest" description="Disordered" evidence="1">
    <location>
        <begin position="165"/>
        <end position="195"/>
    </location>
</feature>
<reference evidence="2" key="1">
    <citation type="journal article" date="2022" name="bioRxiv">
        <title>Sequencing and chromosome-scale assembly of the giantPleurodeles waltlgenome.</title>
        <authorList>
            <person name="Brown T."/>
            <person name="Elewa A."/>
            <person name="Iarovenko S."/>
            <person name="Subramanian E."/>
            <person name="Araus A.J."/>
            <person name="Petzold A."/>
            <person name="Susuki M."/>
            <person name="Suzuki K.-i.T."/>
            <person name="Hayashi T."/>
            <person name="Toyoda A."/>
            <person name="Oliveira C."/>
            <person name="Osipova E."/>
            <person name="Leigh N.D."/>
            <person name="Simon A."/>
            <person name="Yun M.H."/>
        </authorList>
    </citation>
    <scope>NUCLEOTIDE SEQUENCE</scope>
    <source>
        <strain evidence="2">20211129_DDA</strain>
        <tissue evidence="2">Liver</tissue>
    </source>
</reference>
<sequence>MSAPTSRSLCLPDPRDLPAAVSRAVTSRTQGDPQHAIAGRSGAQVTTMVGPTSLRPQVRAAGPPGIRSSQGHEPGGPGVTTWLPAPRRDFPPLLADVASGLGTHPNADRSAAHCLLSAPRRLQELLWAAINLRPGLWKQAGRPAERTRKGPSSIWPHRMAVLRSTQRPPSWQIVPSSSLPGARSHRSSNRSLSGL</sequence>
<gene>
    <name evidence="2" type="ORF">NDU88_000387</name>
</gene>
<accession>A0AAV7U5A8</accession>
<evidence type="ECO:0000313" key="3">
    <source>
        <dbReference type="Proteomes" id="UP001066276"/>
    </source>
</evidence>
<comment type="caution">
    <text evidence="2">The sequence shown here is derived from an EMBL/GenBank/DDBJ whole genome shotgun (WGS) entry which is preliminary data.</text>
</comment>
<feature type="compositionally biased region" description="Polar residues" evidence="1">
    <location>
        <begin position="165"/>
        <end position="179"/>
    </location>
</feature>
<dbReference type="AlphaFoldDB" id="A0AAV7U5A8"/>
<evidence type="ECO:0000256" key="1">
    <source>
        <dbReference type="SAM" id="MobiDB-lite"/>
    </source>
</evidence>
<dbReference type="EMBL" id="JANPWB010000005">
    <property type="protein sequence ID" value="KAJ1183569.1"/>
    <property type="molecule type" value="Genomic_DNA"/>
</dbReference>
<protein>
    <submittedName>
        <fullName evidence="2">Uncharacterized protein</fullName>
    </submittedName>
</protein>
<keyword evidence="3" id="KW-1185">Reference proteome</keyword>
<dbReference type="Proteomes" id="UP001066276">
    <property type="component" value="Chromosome 3_1"/>
</dbReference>
<name>A0AAV7U5A8_PLEWA</name>